<dbReference type="STRING" id="406817.XNC1_1628"/>
<protein>
    <submittedName>
        <fullName evidence="1">Uncharacterized protein</fullName>
    </submittedName>
</protein>
<evidence type="ECO:0000313" key="2">
    <source>
        <dbReference type="Proteomes" id="UP000008075"/>
    </source>
</evidence>
<name>D3VC38_XENNA</name>
<sequence length="42" mass="4923">MIGDSYSKNNINTYSKYLQKICFKDSDNDMFPVCGDPLYYTE</sequence>
<proteinExistence type="predicted"/>
<reference evidence="1 2" key="1">
    <citation type="journal article" date="2011" name="PLoS ONE">
        <title>The entomopathogenic bacterial endosymbionts xenorhabdus and photorhabdus: convergent lifestyles from divergent genomes.</title>
        <authorList>
            <person name="Chaston J.M."/>
            <person name="Suen G."/>
            <person name="Tucker S.L."/>
            <person name="Andersen A.W."/>
            <person name="Bhasin A."/>
            <person name="Bode E."/>
            <person name="Bode H.B."/>
            <person name="Brachmann A.O."/>
            <person name="Cowles C.E."/>
            <person name="Cowles K.N."/>
            <person name="Darby C."/>
            <person name="de Leon L."/>
            <person name="Drace K."/>
            <person name="Du Z."/>
            <person name="Givaudan A."/>
            <person name="Herbert Tran E.E."/>
            <person name="Jewell K.A."/>
            <person name="Knack J.J."/>
            <person name="Krasomil-Osterfeld K.C."/>
            <person name="Kukor R."/>
            <person name="Lanois A."/>
            <person name="Latreille P."/>
            <person name="Leimgruber N.K."/>
            <person name="Lipke C.M."/>
            <person name="Liu R."/>
            <person name="Lu X."/>
            <person name="Martens E.C."/>
            <person name="Marri P.R."/>
            <person name="Medigue C."/>
            <person name="Menard M.L."/>
            <person name="Miller N.M."/>
            <person name="Morales-Soto N."/>
            <person name="Norton S."/>
            <person name="Ogier J.C."/>
            <person name="Orchard S.S."/>
            <person name="Park D."/>
            <person name="Park Y."/>
            <person name="Qurollo B.A."/>
            <person name="Sugar D.R."/>
            <person name="Richards G.R."/>
            <person name="Rouy Z."/>
            <person name="Slominski B."/>
            <person name="Slominski K."/>
            <person name="Snyder H."/>
            <person name="Tjaden B.C."/>
            <person name="van der Hoeven R."/>
            <person name="Welch R.D."/>
            <person name="Wheeler C."/>
            <person name="Xiang B."/>
            <person name="Barbazuk B."/>
            <person name="Gaudriault S."/>
            <person name="Goodner B."/>
            <person name="Slater S.C."/>
            <person name="Forst S."/>
            <person name="Goldman B.S."/>
            <person name="Goodrich-Blair H."/>
        </authorList>
    </citation>
    <scope>NUCLEOTIDE SEQUENCE [LARGE SCALE GENOMIC DNA]</scope>
    <source>
        <strain evidence="2">ATCC 19061 / DSM 3370 / CCUG 14189 / LMG 1036 / NCIMB 9965 / AN6</strain>
    </source>
</reference>
<dbReference type="Proteomes" id="UP000008075">
    <property type="component" value="Chromosome"/>
</dbReference>
<evidence type="ECO:0000313" key="1">
    <source>
        <dbReference type="EMBL" id="CBJ89691.1"/>
    </source>
</evidence>
<dbReference type="KEGG" id="xne:XNC1_1628"/>
<organism evidence="1 2">
    <name type="scientific">Xenorhabdus nematophila (strain ATCC 19061 / DSM 3370 / CCUG 14189 / LMG 1036 / NCIMB 9965 / AN6)</name>
    <dbReference type="NCBI Taxonomy" id="406817"/>
    <lineage>
        <taxon>Bacteria</taxon>
        <taxon>Pseudomonadati</taxon>
        <taxon>Pseudomonadota</taxon>
        <taxon>Gammaproteobacteria</taxon>
        <taxon>Enterobacterales</taxon>
        <taxon>Morganellaceae</taxon>
        <taxon>Xenorhabdus</taxon>
    </lineage>
</organism>
<accession>D3VC38</accession>
<keyword evidence="2" id="KW-1185">Reference proteome</keyword>
<dbReference type="AlphaFoldDB" id="D3VC38"/>
<dbReference type="HOGENOM" id="CLU_3260001_0_0_6"/>
<dbReference type="EMBL" id="FN667742">
    <property type="protein sequence ID" value="CBJ89691.1"/>
    <property type="molecule type" value="Genomic_DNA"/>
</dbReference>
<gene>
    <name evidence="1" type="ordered locus">XNC1_1628</name>
</gene>